<accession>A0ABT2VWC1</accession>
<evidence type="ECO:0008006" key="5">
    <source>
        <dbReference type="Google" id="ProtNLM"/>
    </source>
</evidence>
<sequence length="100" mass="11777">MKSKRNKMKSFLLLLLIALLTSCDYAKQQKELTELKLQNIDLKNKVKGYELDSLFKSENEIKDPYRLRAIRIIDSLKLNDPKTLEQIEKQIEITTSTIEY</sequence>
<proteinExistence type="predicted"/>
<feature type="coiled-coil region" evidence="1">
    <location>
        <begin position="25"/>
        <end position="52"/>
    </location>
</feature>
<feature type="chain" id="PRO_5045406359" description="Lipoprotein" evidence="2">
    <location>
        <begin position="27"/>
        <end position="100"/>
    </location>
</feature>
<reference evidence="4" key="1">
    <citation type="submission" date="2023-07" db="EMBL/GenBank/DDBJ databases">
        <title>Chryseobacterium sp. GMJ5 Genome sequencing and assembly.</title>
        <authorList>
            <person name="Jung Y."/>
        </authorList>
    </citation>
    <scope>NUCLEOTIDE SEQUENCE [LARGE SCALE GENOMIC DNA]</scope>
    <source>
        <strain evidence="4">GMJ5</strain>
    </source>
</reference>
<feature type="signal peptide" evidence="2">
    <location>
        <begin position="1"/>
        <end position="26"/>
    </location>
</feature>
<protein>
    <recommendedName>
        <fullName evidence="5">Lipoprotein</fullName>
    </recommendedName>
</protein>
<evidence type="ECO:0000313" key="4">
    <source>
        <dbReference type="Proteomes" id="UP001208114"/>
    </source>
</evidence>
<gene>
    <name evidence="3" type="ORF">N0B16_07570</name>
</gene>
<dbReference type="RefSeq" id="WP_262990188.1">
    <property type="nucleotide sequence ID" value="NZ_JAOTEN010000002.1"/>
</dbReference>
<organism evidence="3 4">
    <name type="scientific">Chryseobacterium gilvum</name>
    <dbReference type="NCBI Taxonomy" id="2976534"/>
    <lineage>
        <taxon>Bacteria</taxon>
        <taxon>Pseudomonadati</taxon>
        <taxon>Bacteroidota</taxon>
        <taxon>Flavobacteriia</taxon>
        <taxon>Flavobacteriales</taxon>
        <taxon>Weeksellaceae</taxon>
        <taxon>Chryseobacterium group</taxon>
        <taxon>Chryseobacterium</taxon>
    </lineage>
</organism>
<dbReference type="PROSITE" id="PS51257">
    <property type="entry name" value="PROKAR_LIPOPROTEIN"/>
    <property type="match status" value="1"/>
</dbReference>
<keyword evidence="1" id="KW-0175">Coiled coil</keyword>
<name>A0ABT2VWC1_9FLAO</name>
<evidence type="ECO:0000256" key="1">
    <source>
        <dbReference type="SAM" id="Coils"/>
    </source>
</evidence>
<keyword evidence="2" id="KW-0732">Signal</keyword>
<evidence type="ECO:0000256" key="2">
    <source>
        <dbReference type="SAM" id="SignalP"/>
    </source>
</evidence>
<dbReference type="EMBL" id="JAOTEN010000002">
    <property type="protein sequence ID" value="MCU7614292.1"/>
    <property type="molecule type" value="Genomic_DNA"/>
</dbReference>
<comment type="caution">
    <text evidence="3">The sequence shown here is derived from an EMBL/GenBank/DDBJ whole genome shotgun (WGS) entry which is preliminary data.</text>
</comment>
<keyword evidence="4" id="KW-1185">Reference proteome</keyword>
<evidence type="ECO:0000313" key="3">
    <source>
        <dbReference type="EMBL" id="MCU7614292.1"/>
    </source>
</evidence>
<dbReference type="Proteomes" id="UP001208114">
    <property type="component" value="Unassembled WGS sequence"/>
</dbReference>